<name>A0A258D9S7_CAUVI</name>
<dbReference type="InterPro" id="IPR003646">
    <property type="entry name" value="SH3-like_bac-type"/>
</dbReference>
<comment type="caution">
    <text evidence="3">The sequence shown here is derived from an EMBL/GenBank/DDBJ whole genome shotgun (WGS) entry which is preliminary data.</text>
</comment>
<reference evidence="3 4" key="1">
    <citation type="submission" date="2017-03" db="EMBL/GenBank/DDBJ databases">
        <title>Lifting the veil on microbial sulfur biogeochemistry in mining wastewaters.</title>
        <authorList>
            <person name="Kantor R.S."/>
            <person name="Colenbrander Nelson T."/>
            <person name="Marshall S."/>
            <person name="Bennett D."/>
            <person name="Apte S."/>
            <person name="Camacho D."/>
            <person name="Thomas B.C."/>
            <person name="Warren L.A."/>
            <person name="Banfield J.F."/>
        </authorList>
    </citation>
    <scope>NUCLEOTIDE SEQUENCE [LARGE SCALE GENOMIC DNA]</scope>
    <source>
        <strain evidence="3">32-67-7</strain>
    </source>
</reference>
<evidence type="ECO:0000256" key="1">
    <source>
        <dbReference type="SAM" id="SignalP"/>
    </source>
</evidence>
<evidence type="ECO:0000313" key="3">
    <source>
        <dbReference type="EMBL" id="OYX04561.1"/>
    </source>
</evidence>
<protein>
    <recommendedName>
        <fullName evidence="2">SH3b domain-containing protein</fullName>
    </recommendedName>
</protein>
<organism evidence="3 4">
    <name type="scientific">Caulobacter vibrioides</name>
    <name type="common">Caulobacter crescentus</name>
    <dbReference type="NCBI Taxonomy" id="155892"/>
    <lineage>
        <taxon>Bacteria</taxon>
        <taxon>Pseudomonadati</taxon>
        <taxon>Pseudomonadota</taxon>
        <taxon>Alphaproteobacteria</taxon>
        <taxon>Caulobacterales</taxon>
        <taxon>Caulobacteraceae</taxon>
        <taxon>Caulobacter</taxon>
    </lineage>
</organism>
<evidence type="ECO:0000313" key="4">
    <source>
        <dbReference type="Proteomes" id="UP000215616"/>
    </source>
</evidence>
<proteinExistence type="predicted"/>
<dbReference type="EMBL" id="NCDQ01000071">
    <property type="protein sequence ID" value="OYX04561.1"/>
    <property type="molecule type" value="Genomic_DNA"/>
</dbReference>
<dbReference type="Pfam" id="PF08239">
    <property type="entry name" value="SH3_3"/>
    <property type="match status" value="1"/>
</dbReference>
<feature type="chain" id="PRO_5012446319" description="SH3b domain-containing protein" evidence="1">
    <location>
        <begin position="23"/>
        <end position="221"/>
    </location>
</feature>
<feature type="signal peptide" evidence="1">
    <location>
        <begin position="1"/>
        <end position="22"/>
    </location>
</feature>
<gene>
    <name evidence="3" type="ORF">B7Z12_06125</name>
</gene>
<keyword evidence="1" id="KW-0732">Signal</keyword>
<accession>A0A258D9S7</accession>
<evidence type="ECO:0000259" key="2">
    <source>
        <dbReference type="SMART" id="SM00287"/>
    </source>
</evidence>
<sequence>MTKTMATLVALGFALSATSAYAQAPLQLSYPSDASMTCDQLSAEMVRMDQLMGLSNSAIANAEGAARGAETAASLGVNAALYSGALGRVPGLGAFANAAAAQAKAAAAAKAQREAQNIQIAQQRRAVMSGLYQGKCANAPTATPVSTMMPTAMAAPAAQTLLATTQDVSLRGAASPTAAIVGTVKAGASVYPTGQRNGVWMEVDDENGARGWMSSAFAKAK</sequence>
<dbReference type="SMART" id="SM00287">
    <property type="entry name" value="SH3b"/>
    <property type="match status" value="1"/>
</dbReference>
<dbReference type="Proteomes" id="UP000215616">
    <property type="component" value="Unassembled WGS sequence"/>
</dbReference>
<feature type="domain" description="SH3b" evidence="2">
    <location>
        <begin position="158"/>
        <end position="221"/>
    </location>
</feature>
<dbReference type="AlphaFoldDB" id="A0A258D9S7"/>
<dbReference type="Gene3D" id="2.30.30.40">
    <property type="entry name" value="SH3 Domains"/>
    <property type="match status" value="1"/>
</dbReference>